<proteinExistence type="predicted"/>
<accession>A0A061SHA0</accession>
<dbReference type="AlphaFoldDB" id="A0A061SHA0"/>
<dbReference type="InterPro" id="IPR043502">
    <property type="entry name" value="DNA/RNA_pol_sf"/>
</dbReference>
<reference evidence="1" key="1">
    <citation type="submission" date="2014-05" db="EMBL/GenBank/DDBJ databases">
        <title>The transcriptome of the halophilic microalga Tetraselmis sp. GSL018 isolated from the Great Salt Lake, Utah.</title>
        <authorList>
            <person name="Jinkerson R.E."/>
            <person name="D'Adamo S."/>
            <person name="Posewitz M.C."/>
        </authorList>
    </citation>
    <scope>NUCLEOTIDE SEQUENCE</scope>
    <source>
        <strain evidence="1">GSL018</strain>
    </source>
</reference>
<sequence>STDDECRPQSLLAPVLRGVLGRHTDLFEDKRGTPQQEAFEKLKEALISAPVLMIPRTSSEAEFTLEGCKKITAVVDHASLKHFFSQKTLSRRQAR</sequence>
<feature type="non-terminal residue" evidence="1">
    <location>
        <position position="95"/>
    </location>
</feature>
<dbReference type="SUPFAM" id="SSF56672">
    <property type="entry name" value="DNA/RNA polymerases"/>
    <property type="match status" value="1"/>
</dbReference>
<dbReference type="EMBL" id="GBEZ01002836">
    <property type="protein sequence ID" value="JAC82255.1"/>
    <property type="molecule type" value="Transcribed_RNA"/>
</dbReference>
<name>A0A061SHA0_9CHLO</name>
<feature type="non-terminal residue" evidence="1">
    <location>
        <position position="1"/>
    </location>
</feature>
<protein>
    <submittedName>
        <fullName evidence="1">Uncharacterized protein</fullName>
    </submittedName>
</protein>
<gene>
    <name evidence="1" type="ORF">TSPGSL018_6132</name>
</gene>
<evidence type="ECO:0000313" key="1">
    <source>
        <dbReference type="EMBL" id="JAC82255.1"/>
    </source>
</evidence>
<organism evidence="1">
    <name type="scientific">Tetraselmis sp. GSL018</name>
    <dbReference type="NCBI Taxonomy" id="582737"/>
    <lineage>
        <taxon>Eukaryota</taxon>
        <taxon>Viridiplantae</taxon>
        <taxon>Chlorophyta</taxon>
        <taxon>core chlorophytes</taxon>
        <taxon>Chlorodendrophyceae</taxon>
        <taxon>Chlorodendrales</taxon>
        <taxon>Chlorodendraceae</taxon>
        <taxon>Tetraselmis</taxon>
    </lineage>
</organism>